<keyword evidence="2" id="KW-1185">Reference proteome</keyword>
<dbReference type="OrthoDB" id="6627990at2"/>
<dbReference type="AlphaFoldDB" id="E8V0E0"/>
<evidence type="ECO:0000313" key="1">
    <source>
        <dbReference type="EMBL" id="ADV84423.1"/>
    </source>
</evidence>
<dbReference type="EMBL" id="CP002467">
    <property type="protein sequence ID" value="ADV84423.1"/>
    <property type="molecule type" value="Genomic_DNA"/>
</dbReference>
<dbReference type="RefSeq" id="WP_013570153.1">
    <property type="nucleotide sequence ID" value="NC_014963.1"/>
</dbReference>
<protein>
    <submittedName>
        <fullName evidence="1">Uncharacterized protein</fullName>
    </submittedName>
</protein>
<name>E8V0E0_TERSS</name>
<dbReference type="Proteomes" id="UP000006844">
    <property type="component" value="Chromosome"/>
</dbReference>
<proteinExistence type="predicted"/>
<dbReference type="HOGENOM" id="CLU_799091_0_0_0"/>
<organism evidence="1 2">
    <name type="scientific">Terriglobus saanensis (strain ATCC BAA-1853 / DSM 23119 / SP1PR4)</name>
    <dbReference type="NCBI Taxonomy" id="401053"/>
    <lineage>
        <taxon>Bacteria</taxon>
        <taxon>Pseudomonadati</taxon>
        <taxon>Acidobacteriota</taxon>
        <taxon>Terriglobia</taxon>
        <taxon>Terriglobales</taxon>
        <taxon>Acidobacteriaceae</taxon>
        <taxon>Terriglobus</taxon>
    </lineage>
</organism>
<accession>E8V0E0</accession>
<evidence type="ECO:0000313" key="2">
    <source>
        <dbReference type="Proteomes" id="UP000006844"/>
    </source>
</evidence>
<dbReference type="KEGG" id="tsa:AciPR4_3671"/>
<reference evidence="1 2" key="1">
    <citation type="journal article" date="2012" name="Stand. Genomic Sci.">
        <title>Complete genome sequence of Terriglobus saanensis type strain SP1PR4(T), an Acidobacteria from tundra soil.</title>
        <authorList>
            <person name="Rawat S.R."/>
            <person name="Mannisto M.K."/>
            <person name="Starovoytov V."/>
            <person name="Goodwin L."/>
            <person name="Nolan M."/>
            <person name="Hauser L."/>
            <person name="Land M."/>
            <person name="Davenport K.W."/>
            <person name="Woyke T."/>
            <person name="Haggblom M.M."/>
        </authorList>
    </citation>
    <scope>NUCLEOTIDE SEQUENCE</scope>
    <source>
        <strain evidence="2">ATCC BAA-1853 / DSM 23119 / SP1PR4</strain>
    </source>
</reference>
<sequence>MRKPHIASTIKSLAEPWFIGSPLGLKYGILLNDALALNPDRDRIEEALALGNYTWHTQSNKHQREALRAVLLASFLMKGQPHALRDSLYARYKDENVEFLTREFKHLFPAIADLNNNRDSWAPHHFTAPNTLNAYRRPRNWATGGAPPYQFITHGVRCNVPVNVLDNPIPTLSEWWCISMGVQRDRKPDSFSNHGVILRVPKENILTTSPTDQWFDNYAGTDASVRAPGVTLVDHIIDKSLRIGGLLTPTQIITRQGTPGAIANFAGADLTSYNEIVVCGVPNIKMPFGGGTGPLQLLGVFIQTRMDGTLPNFYFGSQGHFLRVETAAMACAVVNNVPLLYLPNPTL</sequence>
<gene>
    <name evidence="1" type="ordered locus">AciPR4_3671</name>
</gene>